<dbReference type="EMBL" id="BAAAGG010000004">
    <property type="protein sequence ID" value="GAA0752865.1"/>
    <property type="molecule type" value="Genomic_DNA"/>
</dbReference>
<evidence type="ECO:0000313" key="2">
    <source>
        <dbReference type="Proteomes" id="UP001500185"/>
    </source>
</evidence>
<name>A0ABP3VEI1_9FLAO</name>
<keyword evidence="2" id="KW-1185">Reference proteome</keyword>
<evidence type="ECO:0000313" key="1">
    <source>
        <dbReference type="EMBL" id="GAA0752865.1"/>
    </source>
</evidence>
<organism evidence="1 2">
    <name type="scientific">Psychroflexus lacisalsi</name>
    <dbReference type="NCBI Taxonomy" id="503928"/>
    <lineage>
        <taxon>Bacteria</taxon>
        <taxon>Pseudomonadati</taxon>
        <taxon>Bacteroidota</taxon>
        <taxon>Flavobacteriia</taxon>
        <taxon>Flavobacteriales</taxon>
        <taxon>Flavobacteriaceae</taxon>
        <taxon>Psychroflexus</taxon>
    </lineage>
</organism>
<gene>
    <name evidence="1" type="ORF">GCM10009433_04370</name>
</gene>
<comment type="caution">
    <text evidence="1">The sequence shown here is derived from an EMBL/GenBank/DDBJ whole genome shotgun (WGS) entry which is preliminary data.</text>
</comment>
<reference evidence="2" key="1">
    <citation type="journal article" date="2019" name="Int. J. Syst. Evol. Microbiol.">
        <title>The Global Catalogue of Microorganisms (GCM) 10K type strain sequencing project: providing services to taxonomists for standard genome sequencing and annotation.</title>
        <authorList>
            <consortium name="The Broad Institute Genomics Platform"/>
            <consortium name="The Broad Institute Genome Sequencing Center for Infectious Disease"/>
            <person name="Wu L."/>
            <person name="Ma J."/>
        </authorList>
    </citation>
    <scope>NUCLEOTIDE SEQUENCE [LARGE SCALE GENOMIC DNA]</scope>
    <source>
        <strain evidence="2">JCM 16231</strain>
    </source>
</reference>
<accession>A0ABP3VEI1</accession>
<protein>
    <submittedName>
        <fullName evidence="1">Uncharacterized protein</fullName>
    </submittedName>
</protein>
<sequence>MLFTTYETAAQIEFELQPSQSMSITGKGPGQDAAKNPFEGEDCLVLVENIGKVTFAARTQQKGQKYLKSTSVAPGKTERIQLPKNYELYLDTTSEGTALARLSFKKQED</sequence>
<proteinExistence type="predicted"/>
<dbReference type="Proteomes" id="UP001500185">
    <property type="component" value="Unassembled WGS sequence"/>
</dbReference>